<evidence type="ECO:0000313" key="1">
    <source>
        <dbReference type="EMBL" id="MBK7955182.1"/>
    </source>
</evidence>
<protein>
    <submittedName>
        <fullName evidence="1">DOMON-like domain-containing protein</fullName>
    </submittedName>
</protein>
<accession>A0A935W4I5</accession>
<evidence type="ECO:0000313" key="2">
    <source>
        <dbReference type="Proteomes" id="UP000706151"/>
    </source>
</evidence>
<dbReference type="Proteomes" id="UP000706151">
    <property type="component" value="Unassembled WGS sequence"/>
</dbReference>
<comment type="caution">
    <text evidence="1">The sequence shown here is derived from an EMBL/GenBank/DDBJ whole genome shotgun (WGS) entry which is preliminary data.</text>
</comment>
<name>A0A935W4I5_9PROT</name>
<dbReference type="CDD" id="cd09627">
    <property type="entry name" value="DOMON_murB_like"/>
    <property type="match status" value="1"/>
</dbReference>
<reference evidence="1 2" key="1">
    <citation type="submission" date="2020-10" db="EMBL/GenBank/DDBJ databases">
        <title>Connecting structure to function with the recovery of over 1000 high-quality activated sludge metagenome-assembled genomes encoding full-length rRNA genes using long-read sequencing.</title>
        <authorList>
            <person name="Singleton C.M."/>
            <person name="Petriglieri F."/>
            <person name="Kristensen J.M."/>
            <person name="Kirkegaard R.H."/>
            <person name="Michaelsen T.Y."/>
            <person name="Andersen M.H."/>
            <person name="Karst S.M."/>
            <person name="Dueholm M.S."/>
            <person name="Nielsen P.H."/>
            <person name="Albertsen M."/>
        </authorList>
    </citation>
    <scope>NUCLEOTIDE SEQUENCE [LARGE SCALE GENOMIC DNA]</scope>
    <source>
        <strain evidence="1">Fred_18-Q3-R57-64_BAT3C.720</strain>
    </source>
</reference>
<organism evidence="1 2">
    <name type="scientific">Candidatus Accumulibacter affinis</name>
    <dbReference type="NCBI Taxonomy" id="2954384"/>
    <lineage>
        <taxon>Bacteria</taxon>
        <taxon>Pseudomonadati</taxon>
        <taxon>Pseudomonadota</taxon>
        <taxon>Betaproteobacteria</taxon>
        <taxon>Candidatus Accumulibacter</taxon>
    </lineage>
</organism>
<gene>
    <name evidence="1" type="ORF">IPK02_15220</name>
</gene>
<dbReference type="EMBL" id="JADJOT010000010">
    <property type="protein sequence ID" value="MBK7955182.1"/>
    <property type="molecule type" value="Genomic_DNA"/>
</dbReference>
<sequence>MFPSEFTLTLFRHPATPAPVVRTIEAHAVRAADGGLELAYCLRGDMARLLIPAPENPDCADRLWEHSCFEAFVGVLGEAAYHEFNFSPSGQWAAYAFSAYRQRDETRALLVAPQIIARLFAGRLEIEVVMASSLLPPRAGAATLQIGLTAVIEAADTVDGSHSYWALRHPSALPDFHHRDGFALDLPPPPPVF</sequence>
<proteinExistence type="predicted"/>
<dbReference type="AlphaFoldDB" id="A0A935W4I5"/>